<dbReference type="AlphaFoldDB" id="A0A516NVX2"/>
<feature type="transmembrane region" description="Helical" evidence="1">
    <location>
        <begin position="79"/>
        <end position="98"/>
    </location>
</feature>
<feature type="transmembrane region" description="Helical" evidence="1">
    <location>
        <begin position="104"/>
        <end position="125"/>
    </location>
</feature>
<evidence type="ECO:0000313" key="3">
    <source>
        <dbReference type="Proteomes" id="UP000317039"/>
    </source>
</evidence>
<reference evidence="2 3" key="1">
    <citation type="submission" date="2019-07" db="EMBL/GenBank/DDBJ databases">
        <title>Complete Genome Sequence and Methylome Analysis of Nocardia otitidis-caviarum NEB252.</title>
        <authorList>
            <person name="Fomenkov A."/>
            <person name="Anton B.P."/>
            <person name="Vincze T."/>
            <person name="Roberts R.J."/>
        </authorList>
    </citation>
    <scope>NUCLEOTIDE SEQUENCE [LARGE SCALE GENOMIC DNA]</scope>
    <source>
        <strain evidence="2 3">NEB252</strain>
    </source>
</reference>
<proteinExistence type="predicted"/>
<organism evidence="2 3">
    <name type="scientific">Nocardia otitidiscaviarum</name>
    <dbReference type="NCBI Taxonomy" id="1823"/>
    <lineage>
        <taxon>Bacteria</taxon>
        <taxon>Bacillati</taxon>
        <taxon>Actinomycetota</taxon>
        <taxon>Actinomycetes</taxon>
        <taxon>Mycobacteriales</taxon>
        <taxon>Nocardiaceae</taxon>
        <taxon>Nocardia</taxon>
    </lineage>
</organism>
<evidence type="ECO:0000313" key="2">
    <source>
        <dbReference type="EMBL" id="QDP83060.1"/>
    </source>
</evidence>
<gene>
    <name evidence="2" type="ORF">FOH10_34415</name>
</gene>
<dbReference type="KEGG" id="nod:FOH10_34415"/>
<dbReference type="EMBL" id="CP041695">
    <property type="protein sequence ID" value="QDP83060.1"/>
    <property type="molecule type" value="Genomic_DNA"/>
</dbReference>
<sequence>MLIFSVVALVLAVVLPAVVLRSVESSAGGRIWLAVLVFVSFSLVGGASWRLANPRHPSVHAESSGEKGAVTLRPPRGQVVLVGSFLMAAVAMVWWGVSTEEAEIAVSGSMGIVLLLPALALLCWYQRHSRLVLSPNGFRVMTPHCDWEFRWEAVTAIGVGDDGKNAPAVTIHCPSTAMVSRRSLFPAPAGWRPPPQSTDGPWKIVPAIWGVAPNSLISTLIFLRNQGTTRSSLRQTHLLAMLAAPPLRVRIRTSRAIAASAGDPTNGP</sequence>
<accession>A0A516NVX2</accession>
<dbReference type="GeneID" id="80337449"/>
<keyword evidence="1" id="KW-0472">Membrane</keyword>
<keyword evidence="1" id="KW-0812">Transmembrane</keyword>
<protein>
    <submittedName>
        <fullName evidence="2">Uncharacterized protein</fullName>
    </submittedName>
</protein>
<keyword evidence="1" id="KW-1133">Transmembrane helix</keyword>
<dbReference type="Proteomes" id="UP000317039">
    <property type="component" value="Chromosome"/>
</dbReference>
<evidence type="ECO:0000256" key="1">
    <source>
        <dbReference type="SAM" id="Phobius"/>
    </source>
</evidence>
<dbReference type="RefSeq" id="WP_143983749.1">
    <property type="nucleotide sequence ID" value="NZ_CP041695.1"/>
</dbReference>
<feature type="transmembrane region" description="Helical" evidence="1">
    <location>
        <begin position="31"/>
        <end position="52"/>
    </location>
</feature>
<name>A0A516NVX2_9NOCA</name>